<dbReference type="SUPFAM" id="SSF74788">
    <property type="entry name" value="Cullin repeat-like"/>
    <property type="match status" value="1"/>
</dbReference>
<protein>
    <submittedName>
        <fullName evidence="1">Uncharacterized protein</fullName>
    </submittedName>
</protein>
<sequence>MTKLSDGNPSHDLETYLENMECLQQAIQFFESHPNYQNQTENMKLTLETGFSVLETEYRSVVQKNTIQADPMVLIESLDEQYELMGSRAKEIKTVRDFTALIRLGVWLLERERTRF</sequence>
<reference evidence="1 2" key="1">
    <citation type="submission" date="2019-10" db="EMBL/GenBank/DDBJ databases">
        <title>Assembly and Annotation for the nematode Trichostrongylus colubriformis.</title>
        <authorList>
            <person name="Martin J."/>
        </authorList>
    </citation>
    <scope>NUCLEOTIDE SEQUENCE [LARGE SCALE GENOMIC DNA]</scope>
    <source>
        <strain evidence="1">G859</strain>
        <tissue evidence="1">Whole worm</tissue>
    </source>
</reference>
<dbReference type="Gene3D" id="1.20.1280.170">
    <property type="entry name" value="Exocyst complex component Exo70"/>
    <property type="match status" value="1"/>
</dbReference>
<evidence type="ECO:0000313" key="1">
    <source>
        <dbReference type="EMBL" id="KAK5978457.1"/>
    </source>
</evidence>
<dbReference type="EMBL" id="WIXE01009408">
    <property type="protein sequence ID" value="KAK5978457.1"/>
    <property type="molecule type" value="Genomic_DNA"/>
</dbReference>
<name>A0AAN8FGQ6_TRICO</name>
<accession>A0AAN8FGQ6</accession>
<dbReference type="Proteomes" id="UP001331761">
    <property type="component" value="Unassembled WGS sequence"/>
</dbReference>
<dbReference type="Pfam" id="PF20669">
    <property type="entry name" value="Exo70_N"/>
    <property type="match status" value="1"/>
</dbReference>
<feature type="non-terminal residue" evidence="1">
    <location>
        <position position="116"/>
    </location>
</feature>
<comment type="caution">
    <text evidence="1">The sequence shown here is derived from an EMBL/GenBank/DDBJ whole genome shotgun (WGS) entry which is preliminary data.</text>
</comment>
<keyword evidence="2" id="KW-1185">Reference proteome</keyword>
<gene>
    <name evidence="1" type="ORF">GCK32_005427</name>
</gene>
<proteinExistence type="predicted"/>
<dbReference type="InterPro" id="IPR016159">
    <property type="entry name" value="Cullin_repeat-like_dom_sf"/>
</dbReference>
<evidence type="ECO:0000313" key="2">
    <source>
        <dbReference type="Proteomes" id="UP001331761"/>
    </source>
</evidence>
<dbReference type="AlphaFoldDB" id="A0AAN8FGQ6"/>
<organism evidence="1 2">
    <name type="scientific">Trichostrongylus colubriformis</name>
    <name type="common">Black scour worm</name>
    <dbReference type="NCBI Taxonomy" id="6319"/>
    <lineage>
        <taxon>Eukaryota</taxon>
        <taxon>Metazoa</taxon>
        <taxon>Ecdysozoa</taxon>
        <taxon>Nematoda</taxon>
        <taxon>Chromadorea</taxon>
        <taxon>Rhabditida</taxon>
        <taxon>Rhabditina</taxon>
        <taxon>Rhabditomorpha</taxon>
        <taxon>Strongyloidea</taxon>
        <taxon>Trichostrongylidae</taxon>
        <taxon>Trichostrongylus</taxon>
    </lineage>
</organism>